<organism evidence="11 12">
    <name type="scientific">Kuraishia capsulata CBS 1993</name>
    <dbReference type="NCBI Taxonomy" id="1382522"/>
    <lineage>
        <taxon>Eukaryota</taxon>
        <taxon>Fungi</taxon>
        <taxon>Dikarya</taxon>
        <taxon>Ascomycota</taxon>
        <taxon>Saccharomycotina</taxon>
        <taxon>Pichiomycetes</taxon>
        <taxon>Pichiales</taxon>
        <taxon>Pichiaceae</taxon>
        <taxon>Kuraishia</taxon>
    </lineage>
</organism>
<evidence type="ECO:0000256" key="5">
    <source>
        <dbReference type="ARBA" id="ARBA00022679"/>
    </source>
</evidence>
<sequence>MSDKKDDKAIGKKSIEEMLRMLAMGQSLSEPEQKQMADYKFWKTQPVARLDEKVDQEGEINVGKTPADVPAEPLPLLADFEWVTMDLTDAAETKQVYELLYGHYVEDQDATFRFAYSAEFFDWALKPPGWRRDWHVGVRVKASGKLVAFISAVPATLSVRDTEMKAVEINFLCIHKKLRAKRLAPVLIREITRRVNRQNIWQALYTVGKVLPSPVTTCRYYHRPLNWPNLLDVGFSVLPQGKTKAQMVAKYTIGLETKTPGWRTAIKKDIPQMKELFDRYQSRLELVQHFTEEELEHMLIDPHDTEKVVHCYVSETEGRITDFVSFYLLPFSVLDNATHEKLGVAYLFYYASEAGLDKPRFDPAGTKALADRLKLLVGDCLVVCKGLGVDVFNAVSSQDNALFLQDLKFGGGDGFLNFYLFNYKAFPIAGGIDEKTKEADVVKRSAVGVVML</sequence>
<dbReference type="Pfam" id="PF02799">
    <property type="entry name" value="NMT_C"/>
    <property type="match status" value="1"/>
</dbReference>
<dbReference type="EC" id="2.3.1.97" evidence="3 7"/>
<evidence type="ECO:0000256" key="1">
    <source>
        <dbReference type="ARBA" id="ARBA00009469"/>
    </source>
</evidence>
<dbReference type="GO" id="GO:0005829">
    <property type="term" value="C:cytosol"/>
    <property type="evidence" value="ECO:0007669"/>
    <property type="project" value="EnsemblFungi"/>
</dbReference>
<dbReference type="PIRSF" id="PIRSF015892">
    <property type="entry name" value="N-myristl_transf"/>
    <property type="match status" value="1"/>
</dbReference>
<dbReference type="PANTHER" id="PTHR11377">
    <property type="entry name" value="N-MYRISTOYL TRANSFERASE"/>
    <property type="match status" value="1"/>
</dbReference>
<dbReference type="GeneID" id="34523193"/>
<gene>
    <name evidence="11" type="ORF">KUCA_T00005816001</name>
</gene>
<comment type="subunit">
    <text evidence="2">Monomer.</text>
</comment>
<reference evidence="11" key="1">
    <citation type="submission" date="2013-12" db="EMBL/GenBank/DDBJ databases">
        <authorList>
            <person name="Genoscope - CEA"/>
        </authorList>
    </citation>
    <scope>NUCLEOTIDE SEQUENCE</scope>
    <source>
        <strain evidence="11">CBS 1993</strain>
    </source>
</reference>
<reference evidence="11" key="2">
    <citation type="submission" date="2014-02" db="EMBL/GenBank/DDBJ databases">
        <title>Complete DNA sequence of /Kuraishia capsulata/ illustrates novel genomic features among budding yeasts (/Saccharomycotina/).</title>
        <authorList>
            <person name="Morales L."/>
            <person name="Noel B."/>
            <person name="Porcel B."/>
            <person name="Marcet-Houben M."/>
            <person name="Hullo M-F."/>
            <person name="Sacerdot C."/>
            <person name="Tekaia F."/>
            <person name="Leh-Louis V."/>
            <person name="Despons L."/>
            <person name="Khanna V."/>
            <person name="Aury J-M."/>
            <person name="Barbe V."/>
            <person name="Couloux A."/>
            <person name="Labadie K."/>
            <person name="Pelletier E."/>
            <person name="Souciet J-L."/>
            <person name="Boekhout T."/>
            <person name="Gabaldon T."/>
            <person name="Wincker P."/>
            <person name="Dujon B."/>
        </authorList>
    </citation>
    <scope>NUCLEOTIDE SEQUENCE</scope>
    <source>
        <strain evidence="11">CBS 1993</strain>
    </source>
</reference>
<evidence type="ECO:0000256" key="3">
    <source>
        <dbReference type="ARBA" id="ARBA00012923"/>
    </source>
</evidence>
<dbReference type="Proteomes" id="UP000019384">
    <property type="component" value="Unassembled WGS sequence"/>
</dbReference>
<dbReference type="Gene3D" id="3.40.630.30">
    <property type="match status" value="2"/>
</dbReference>
<name>W6MV84_9ASCO</name>
<evidence type="ECO:0000259" key="9">
    <source>
        <dbReference type="Pfam" id="PF01233"/>
    </source>
</evidence>
<dbReference type="RefSeq" id="XP_022461805.1">
    <property type="nucleotide sequence ID" value="XM_022602797.1"/>
</dbReference>
<dbReference type="GO" id="GO:0004379">
    <property type="term" value="F:glycylpeptide N-tetradecanoyltransferase activity"/>
    <property type="evidence" value="ECO:0007669"/>
    <property type="project" value="UniProtKB-EC"/>
</dbReference>
<comment type="similarity">
    <text evidence="1 8">Belongs to the NMT family.</text>
</comment>
<evidence type="ECO:0000313" key="12">
    <source>
        <dbReference type="Proteomes" id="UP000019384"/>
    </source>
</evidence>
<keyword evidence="12" id="KW-1185">Reference proteome</keyword>
<dbReference type="InterPro" id="IPR022676">
    <property type="entry name" value="NMT_N"/>
</dbReference>
<dbReference type="PROSITE" id="PS00975">
    <property type="entry name" value="NMT_1"/>
    <property type="match status" value="1"/>
</dbReference>
<dbReference type="PANTHER" id="PTHR11377:SF5">
    <property type="entry name" value="GLYCYLPEPTIDE N-TETRADECANOYLTRANSFERASE"/>
    <property type="match status" value="1"/>
</dbReference>
<dbReference type="HOGENOM" id="CLU_022882_2_0_1"/>
<proteinExistence type="inferred from homology"/>
<protein>
    <recommendedName>
        <fullName evidence="4 7">Glycylpeptide N-tetradecanoyltransferase</fullName>
        <ecNumber evidence="3 7">2.3.1.97</ecNumber>
    </recommendedName>
</protein>
<accession>W6MV84</accession>
<dbReference type="STRING" id="1382522.W6MV84"/>
<evidence type="ECO:0000256" key="2">
    <source>
        <dbReference type="ARBA" id="ARBA00011245"/>
    </source>
</evidence>
<keyword evidence="6 7" id="KW-0012">Acyltransferase</keyword>
<evidence type="ECO:0000256" key="7">
    <source>
        <dbReference type="RuleBase" id="RU000586"/>
    </source>
</evidence>
<dbReference type="PROSITE" id="PS00976">
    <property type="entry name" value="NMT_2"/>
    <property type="match status" value="1"/>
</dbReference>
<evidence type="ECO:0000256" key="6">
    <source>
        <dbReference type="ARBA" id="ARBA00023315"/>
    </source>
</evidence>
<dbReference type="Pfam" id="PF01233">
    <property type="entry name" value="NMT"/>
    <property type="match status" value="1"/>
</dbReference>
<evidence type="ECO:0000256" key="8">
    <source>
        <dbReference type="RuleBase" id="RU004178"/>
    </source>
</evidence>
<dbReference type="EMBL" id="HG793131">
    <property type="protein sequence ID" value="CDK29822.1"/>
    <property type="molecule type" value="Genomic_DNA"/>
</dbReference>
<keyword evidence="5 7" id="KW-0808">Transferase</keyword>
<evidence type="ECO:0000313" key="11">
    <source>
        <dbReference type="EMBL" id="CDK29822.1"/>
    </source>
</evidence>
<dbReference type="InterPro" id="IPR016181">
    <property type="entry name" value="Acyl_CoA_acyltransferase"/>
</dbReference>
<dbReference type="InterPro" id="IPR000903">
    <property type="entry name" value="NMT"/>
</dbReference>
<dbReference type="InterPro" id="IPR022677">
    <property type="entry name" value="NMT_C"/>
</dbReference>
<dbReference type="InterPro" id="IPR022678">
    <property type="entry name" value="NMT_CS"/>
</dbReference>
<comment type="function">
    <text evidence="7">Adds a myristoyl group to the N-terminal glycine residue of certain cellular proteins.</text>
</comment>
<feature type="domain" description="Glycylpeptide N-tetradecanoyltransferase N-terminal" evidence="9">
    <location>
        <begin position="60"/>
        <end position="218"/>
    </location>
</feature>
<evidence type="ECO:0000259" key="10">
    <source>
        <dbReference type="Pfam" id="PF02799"/>
    </source>
</evidence>
<dbReference type="FunFam" id="3.40.630.30:FF:000042">
    <property type="entry name" value="Glycylpeptide N-tetradecanoyltransferase"/>
    <property type="match status" value="1"/>
</dbReference>
<comment type="catalytic activity">
    <reaction evidence="7">
        <text>N-terminal glycyl-[protein] + tetradecanoyl-CoA = N-tetradecanoylglycyl-[protein] + CoA + H(+)</text>
        <dbReference type="Rhea" id="RHEA:15521"/>
        <dbReference type="Rhea" id="RHEA-COMP:12666"/>
        <dbReference type="Rhea" id="RHEA-COMP:12667"/>
        <dbReference type="ChEBI" id="CHEBI:15378"/>
        <dbReference type="ChEBI" id="CHEBI:57287"/>
        <dbReference type="ChEBI" id="CHEBI:57385"/>
        <dbReference type="ChEBI" id="CHEBI:64723"/>
        <dbReference type="ChEBI" id="CHEBI:133050"/>
        <dbReference type="EC" id="2.3.1.97"/>
    </reaction>
</comment>
<evidence type="ECO:0000256" key="4">
    <source>
        <dbReference type="ARBA" id="ARBA00022240"/>
    </source>
</evidence>
<dbReference type="SUPFAM" id="SSF55729">
    <property type="entry name" value="Acyl-CoA N-acyltransferases (Nat)"/>
    <property type="match status" value="2"/>
</dbReference>
<dbReference type="OrthoDB" id="60315at2759"/>
<dbReference type="AlphaFoldDB" id="W6MV84"/>
<feature type="domain" description="Glycylpeptide N-tetradecanoyltransferase C-terminal" evidence="10">
    <location>
        <begin position="232"/>
        <end position="450"/>
    </location>
</feature>